<feature type="region of interest" description="Disordered" evidence="1">
    <location>
        <begin position="73"/>
        <end position="174"/>
    </location>
</feature>
<protein>
    <recommendedName>
        <fullName evidence="2">TTF-type domain-containing protein</fullName>
    </recommendedName>
</protein>
<name>A0AAV0XTL5_9HEMI</name>
<dbReference type="PANTHER" id="PTHR45749:SF21">
    <property type="entry name" value="DUF4371 DOMAIN-CONTAINING PROTEIN"/>
    <property type="match status" value="1"/>
</dbReference>
<dbReference type="Proteomes" id="UP001160148">
    <property type="component" value="Unassembled WGS sequence"/>
</dbReference>
<dbReference type="EMBL" id="CARXXK010001017">
    <property type="protein sequence ID" value="CAI6371974.1"/>
    <property type="molecule type" value="Genomic_DNA"/>
</dbReference>
<dbReference type="Pfam" id="PF14291">
    <property type="entry name" value="DUF4371"/>
    <property type="match status" value="1"/>
</dbReference>
<keyword evidence="4" id="KW-1185">Reference proteome</keyword>
<accession>A0AAV0XTL5</accession>
<dbReference type="SUPFAM" id="SSF53098">
    <property type="entry name" value="Ribonuclease H-like"/>
    <property type="match status" value="1"/>
</dbReference>
<feature type="compositionally biased region" description="Low complexity" evidence="1">
    <location>
        <begin position="73"/>
        <end position="83"/>
    </location>
</feature>
<reference evidence="3 4" key="1">
    <citation type="submission" date="2023-01" db="EMBL/GenBank/DDBJ databases">
        <authorList>
            <person name="Whitehead M."/>
        </authorList>
    </citation>
    <scope>NUCLEOTIDE SEQUENCE [LARGE SCALE GENOMIC DNA]</scope>
</reference>
<dbReference type="AlphaFoldDB" id="A0AAV0XTL5"/>
<comment type="caution">
    <text evidence="3">The sequence shown here is derived from an EMBL/GenBank/DDBJ whole genome shotgun (WGS) entry which is preliminary data.</text>
</comment>
<dbReference type="PANTHER" id="PTHR45749">
    <property type="match status" value="1"/>
</dbReference>
<feature type="compositionally biased region" description="Basic and acidic residues" evidence="1">
    <location>
        <begin position="119"/>
        <end position="144"/>
    </location>
</feature>
<feature type="compositionally biased region" description="Basic and acidic residues" evidence="1">
    <location>
        <begin position="152"/>
        <end position="174"/>
    </location>
</feature>
<gene>
    <name evidence="3" type="ORF">MEUPH1_LOCUS25914</name>
</gene>
<evidence type="ECO:0000313" key="3">
    <source>
        <dbReference type="EMBL" id="CAI6371974.1"/>
    </source>
</evidence>
<feature type="domain" description="TTF-type" evidence="2">
    <location>
        <begin position="318"/>
        <end position="430"/>
    </location>
</feature>
<organism evidence="3 4">
    <name type="scientific">Macrosiphum euphorbiae</name>
    <name type="common">potato aphid</name>
    <dbReference type="NCBI Taxonomy" id="13131"/>
    <lineage>
        <taxon>Eukaryota</taxon>
        <taxon>Metazoa</taxon>
        <taxon>Ecdysozoa</taxon>
        <taxon>Arthropoda</taxon>
        <taxon>Hexapoda</taxon>
        <taxon>Insecta</taxon>
        <taxon>Pterygota</taxon>
        <taxon>Neoptera</taxon>
        <taxon>Paraneoptera</taxon>
        <taxon>Hemiptera</taxon>
        <taxon>Sternorrhyncha</taxon>
        <taxon>Aphidomorpha</taxon>
        <taxon>Aphidoidea</taxon>
        <taxon>Aphididae</taxon>
        <taxon>Macrosiphini</taxon>
        <taxon>Macrosiphum</taxon>
    </lineage>
</organism>
<dbReference type="SMART" id="SM00597">
    <property type="entry name" value="ZnF_TTF"/>
    <property type="match status" value="1"/>
</dbReference>
<feature type="compositionally biased region" description="Basic and acidic residues" evidence="1">
    <location>
        <begin position="84"/>
        <end position="93"/>
    </location>
</feature>
<dbReference type="InterPro" id="IPR012337">
    <property type="entry name" value="RNaseH-like_sf"/>
</dbReference>
<dbReference type="InterPro" id="IPR025398">
    <property type="entry name" value="DUF4371"/>
</dbReference>
<proteinExistence type="predicted"/>
<evidence type="ECO:0000256" key="1">
    <source>
        <dbReference type="SAM" id="MobiDB-lite"/>
    </source>
</evidence>
<sequence length="925" mass="105802">MCDSNKRKRKRVKVECMECGSQFNDDLKKKHEEKLHRGKRVNVQHVGAPKNPFESAAKRNLNNLSMTLKNCTSTSSTLSANNNNDEKEFEDKSASTVQIDVDTKSEKNESSSLTVSNDSNEKEFENKSDYTVQKDVDTKSEKNESSSPTVSNDRDEKEFENKSDSTVQKHVDTKSENSEQFIEYNIDENSEEISWLLCAGQMEDLVSNLIECNTLLSKLKEDILPNPIIFMLESRQVINRIKLKSESFLQKSKVVLDNLTDPSDQILSVGESNYFVEHDPGRRSDITSSSQRQYLLSLGPHQPKLSKYPINNDIDKFKQKSFSPIWYKEYPMLEYSLLTDSAYCFVCSLFPKGLGKQFSNEAWVKQGINSWPKMKSRGRAKLGKLEQHFSSLSHKAALHDYCNFMKESNHIDVIMNRSKRQDTIKLVHEKEFNKQIIIILFDLARTLCRQGLPFRGDGDESNGNFNQMVQLMSRHNPLMNRWLSEKSSRSYNVTYLGPRSQNEFIDMLSNEVRRIIVKEVQEASLFSVMADTTPDNSHKDRLAVCLRYTNNNGKAIERLLEIAEGVDKTGLGTAKQIIDILTKHSIGTDNLVFQSYDYASNMSGQFNGTQAKLSELVGHTVFYIPCQAHRMNTFLEHACNSSLIVSDMIDNLENLYVFFSASNKRYSELNKQMMDVDNTLQLRNLSKTRWTARAESIKAVWVSFEAICNTLQSMCSHIEIFDRNTRTKALGILKKMHSFDFIVFLIFMKNIMYKLKSLTETLEKKSLCAIDAAVLIEATIKILEDINSDSDGMNDLVDSAKSFAANLGIDSEYDFNLHHRRRKQPTCDFAKCKDIEAIQAELGILKEICKDLSSTPNTAFIGLIEKCEEVKHILPLANNICRSTMTDVRLDSLMLLSIEKDILDEVDINKIATQWSNMKERRIKF</sequence>
<evidence type="ECO:0000259" key="2">
    <source>
        <dbReference type="SMART" id="SM00597"/>
    </source>
</evidence>
<evidence type="ECO:0000313" key="4">
    <source>
        <dbReference type="Proteomes" id="UP001160148"/>
    </source>
</evidence>
<dbReference type="InterPro" id="IPR006580">
    <property type="entry name" value="Znf_TTF"/>
</dbReference>
<feature type="region of interest" description="Disordered" evidence="1">
    <location>
        <begin position="30"/>
        <end position="55"/>
    </location>
</feature>